<dbReference type="EMBL" id="CAADJD010000014">
    <property type="protein sequence ID" value="VFS60484.1"/>
    <property type="molecule type" value="Genomic_DNA"/>
</dbReference>
<evidence type="ECO:0000313" key="1">
    <source>
        <dbReference type="EMBL" id="VFS60484.1"/>
    </source>
</evidence>
<gene>
    <name evidence="1" type="ORF">NCTC12993_01672</name>
</gene>
<organism evidence="1 2">
    <name type="scientific">Kluyvera cryocrescens</name>
    <name type="common">Kluyvera citrophila</name>
    <dbReference type="NCBI Taxonomy" id="580"/>
    <lineage>
        <taxon>Bacteria</taxon>
        <taxon>Pseudomonadati</taxon>
        <taxon>Pseudomonadota</taxon>
        <taxon>Gammaproteobacteria</taxon>
        <taxon>Enterobacterales</taxon>
        <taxon>Enterobacteriaceae</taxon>
        <taxon>Kluyvera</taxon>
    </lineage>
</organism>
<keyword evidence="2" id="KW-1185">Reference proteome</keyword>
<proteinExistence type="predicted"/>
<dbReference type="Proteomes" id="UP000401081">
    <property type="component" value="Unassembled WGS sequence"/>
</dbReference>
<sequence length="41" mass="4639">MGEKVKQNDDRSGLRVKQCFNIGTCINIVSLCGEFHSKNRL</sequence>
<accession>A0A485AHG4</accession>
<dbReference type="AlphaFoldDB" id="A0A485AHG4"/>
<evidence type="ECO:0000313" key="2">
    <source>
        <dbReference type="Proteomes" id="UP000401081"/>
    </source>
</evidence>
<reference evidence="1 2" key="1">
    <citation type="submission" date="2019-03" db="EMBL/GenBank/DDBJ databases">
        <authorList>
            <consortium name="Pathogen Informatics"/>
        </authorList>
    </citation>
    <scope>NUCLEOTIDE SEQUENCE [LARGE SCALE GENOMIC DNA]</scope>
    <source>
        <strain evidence="1 2">NCTC12993</strain>
    </source>
</reference>
<protein>
    <submittedName>
        <fullName evidence="1">Uncharacterized protein</fullName>
    </submittedName>
</protein>
<name>A0A485AHG4_KLUCR</name>